<organism evidence="1 2">
    <name type="scientific">Diversispora epigaea</name>
    <dbReference type="NCBI Taxonomy" id="1348612"/>
    <lineage>
        <taxon>Eukaryota</taxon>
        <taxon>Fungi</taxon>
        <taxon>Fungi incertae sedis</taxon>
        <taxon>Mucoromycota</taxon>
        <taxon>Glomeromycotina</taxon>
        <taxon>Glomeromycetes</taxon>
        <taxon>Diversisporales</taxon>
        <taxon>Diversisporaceae</taxon>
        <taxon>Diversispora</taxon>
    </lineage>
</organism>
<keyword evidence="2" id="KW-1185">Reference proteome</keyword>
<evidence type="ECO:0000313" key="2">
    <source>
        <dbReference type="Proteomes" id="UP000266861"/>
    </source>
</evidence>
<dbReference type="AlphaFoldDB" id="A0A397GA77"/>
<dbReference type="Proteomes" id="UP000266861">
    <property type="component" value="Unassembled WGS sequence"/>
</dbReference>
<protein>
    <submittedName>
        <fullName evidence="1">Uncharacterized protein</fullName>
    </submittedName>
</protein>
<dbReference type="EMBL" id="PQFF01000479">
    <property type="protein sequence ID" value="RHZ47935.1"/>
    <property type="molecule type" value="Genomic_DNA"/>
</dbReference>
<sequence>MSGFDITTFLDKKDRTLSKPFNIHPGYDMRQKYVDRLKPKDLIQQYWGTECSKAITKKGSARIIQSVWRRFQEKEPSNAQLA</sequence>
<evidence type="ECO:0000313" key="1">
    <source>
        <dbReference type="EMBL" id="RHZ47935.1"/>
    </source>
</evidence>
<proteinExistence type="predicted"/>
<gene>
    <name evidence="1" type="ORF">Glove_564g36</name>
</gene>
<dbReference type="OrthoDB" id="10482093at2759"/>
<comment type="caution">
    <text evidence="1">The sequence shown here is derived from an EMBL/GenBank/DDBJ whole genome shotgun (WGS) entry which is preliminary data.</text>
</comment>
<accession>A0A397GA77</accession>
<name>A0A397GA77_9GLOM</name>
<reference evidence="1 2" key="1">
    <citation type="submission" date="2018-08" db="EMBL/GenBank/DDBJ databases">
        <title>Genome and evolution of the arbuscular mycorrhizal fungus Diversispora epigaea (formerly Glomus versiforme) and its bacterial endosymbionts.</title>
        <authorList>
            <person name="Sun X."/>
            <person name="Fei Z."/>
            <person name="Harrison M."/>
        </authorList>
    </citation>
    <scope>NUCLEOTIDE SEQUENCE [LARGE SCALE GENOMIC DNA]</scope>
    <source>
        <strain evidence="1 2">IT104</strain>
    </source>
</reference>